<keyword evidence="4" id="KW-1185">Reference proteome</keyword>
<protein>
    <recommendedName>
        <fullName evidence="2">Prolow-density lipoprotein receptor-related protein 1-like beta-propeller domain-containing protein</fullName>
    </recommendedName>
</protein>
<name>A0A1D3TZ07_9FIRM</name>
<evidence type="ECO:0000313" key="3">
    <source>
        <dbReference type="EMBL" id="SCP99725.1"/>
    </source>
</evidence>
<organism evidence="3 4">
    <name type="scientific">Anaerobium acetethylicum</name>
    <dbReference type="NCBI Taxonomy" id="1619234"/>
    <lineage>
        <taxon>Bacteria</taxon>
        <taxon>Bacillati</taxon>
        <taxon>Bacillota</taxon>
        <taxon>Clostridia</taxon>
        <taxon>Lachnospirales</taxon>
        <taxon>Lachnospiraceae</taxon>
        <taxon>Anaerobium</taxon>
    </lineage>
</organism>
<dbReference type="InterPro" id="IPR032485">
    <property type="entry name" value="LRP1-like_beta_prop"/>
</dbReference>
<feature type="signal peptide" evidence="1">
    <location>
        <begin position="1"/>
        <end position="21"/>
    </location>
</feature>
<evidence type="ECO:0000313" key="4">
    <source>
        <dbReference type="Proteomes" id="UP000199315"/>
    </source>
</evidence>
<evidence type="ECO:0000259" key="2">
    <source>
        <dbReference type="Pfam" id="PF16472"/>
    </source>
</evidence>
<dbReference type="EMBL" id="FMKA01000055">
    <property type="protein sequence ID" value="SCP99725.1"/>
    <property type="molecule type" value="Genomic_DNA"/>
</dbReference>
<sequence>MKRGKLAMMITSFILIFSVPAGCGKTADAPGNTNGNLSNGGLAVLQDEWVYFSKFEEGSIKLYKIKTDGSGEAKVSDAAAMYLNAAGDWIYYIDGMEYKMYKVKTDGTGKSKLSDDLTASMAVLNDWIYYINLGGKTVNPKLCKIRTDGSEMTELGGDTPSAFSIDGGWIYFVNASDESRLYRMKTDGTKKEKLGDDTVTAMIADDGWIYYISSGDSKFYKMKTDGTGKAAVGDDTATLMNVDGGWIYYANGSDEDRLYKMKTDGSGKAKVSDDLAAGINIAGDWIYYINFSMETFSMKQIKIKTDGTGRTEIADLSAQPAQTEYGEIYDVEDEITVGDITYTFGTAYATNVMRSSTDPAFDAAIFFDETEEVYLFINVTATNNGSKAAKIGTYSFGLGEEYEGSVIVSFCRLADANLATLATDQFTEWMTLEPGQTAEYKLFFTPQHVNNAYKVYLYESTMEMPDYTTAVATVKDIKAEVELYTTRGKAFAVLQERFPESKIEEGGAFGYRMEADPADKVYYLFKVHGADSTMQYYFVKQETGEIYIGSYDENRPDFPAVPRELLEQK</sequence>
<dbReference type="RefSeq" id="WP_091236993.1">
    <property type="nucleotide sequence ID" value="NZ_FMKA01000055.1"/>
</dbReference>
<dbReference type="InterPro" id="IPR011042">
    <property type="entry name" value="6-blade_b-propeller_TolB-like"/>
</dbReference>
<dbReference type="Pfam" id="PF16472">
    <property type="entry name" value="DUF5050"/>
    <property type="match status" value="1"/>
</dbReference>
<proteinExistence type="predicted"/>
<dbReference type="AlphaFoldDB" id="A0A1D3TZ07"/>
<dbReference type="SUPFAM" id="SSF69304">
    <property type="entry name" value="Tricorn protease N-terminal domain"/>
    <property type="match status" value="1"/>
</dbReference>
<reference evidence="3 4" key="1">
    <citation type="submission" date="2016-09" db="EMBL/GenBank/DDBJ databases">
        <authorList>
            <person name="Capua I."/>
            <person name="De Benedictis P."/>
            <person name="Joannis T."/>
            <person name="Lombin L.H."/>
            <person name="Cattoli G."/>
        </authorList>
    </citation>
    <scope>NUCLEOTIDE SEQUENCE [LARGE SCALE GENOMIC DNA]</scope>
    <source>
        <strain evidence="3 4">GluBS11</strain>
    </source>
</reference>
<dbReference type="PANTHER" id="PTHR32256">
    <property type="match status" value="1"/>
</dbReference>
<dbReference type="PANTHER" id="PTHR32256:SF17">
    <property type="entry name" value="EGF-LIKE DOMAIN-CONTAINING PROTEIN"/>
    <property type="match status" value="1"/>
</dbReference>
<dbReference type="STRING" id="1619234.SAMN05421730_105510"/>
<dbReference type="InterPro" id="IPR053369">
    <property type="entry name" value="SrfA-induced_signal"/>
</dbReference>
<feature type="chain" id="PRO_5039586823" description="Prolow-density lipoprotein receptor-related protein 1-like beta-propeller domain-containing protein" evidence="1">
    <location>
        <begin position="22"/>
        <end position="569"/>
    </location>
</feature>
<dbReference type="Gene3D" id="2.120.10.30">
    <property type="entry name" value="TolB, C-terminal domain"/>
    <property type="match status" value="1"/>
</dbReference>
<gene>
    <name evidence="3" type="ORF">SAMN05421730_105510</name>
</gene>
<accession>A0A1D3TZ07</accession>
<dbReference type="Proteomes" id="UP000199315">
    <property type="component" value="Unassembled WGS sequence"/>
</dbReference>
<feature type="domain" description="Prolow-density lipoprotein receptor-related protein 1-like beta-propeller" evidence="2">
    <location>
        <begin position="32"/>
        <end position="294"/>
    </location>
</feature>
<dbReference type="OrthoDB" id="1874702at2"/>
<keyword evidence="1" id="KW-0732">Signal</keyword>
<evidence type="ECO:0000256" key="1">
    <source>
        <dbReference type="SAM" id="SignalP"/>
    </source>
</evidence>